<feature type="domain" description="Macro" evidence="2">
    <location>
        <begin position="1"/>
        <end position="163"/>
    </location>
</feature>
<name>A0A1X7L298_9BACT</name>
<dbReference type="EMBL" id="FXBB01000043">
    <property type="protein sequence ID" value="SMG47815.1"/>
    <property type="molecule type" value="Genomic_DNA"/>
</dbReference>
<comment type="catalytic activity">
    <reaction evidence="1">
        <text>an N-(ADP-alpha-D-ribosyl)-thymidine in DNA + H2O = a thymidine in DNA + ADP-D-ribose</text>
        <dbReference type="Rhea" id="RHEA:71655"/>
        <dbReference type="Rhea" id="RHEA-COMP:13556"/>
        <dbReference type="Rhea" id="RHEA-COMP:18051"/>
        <dbReference type="ChEBI" id="CHEBI:15377"/>
        <dbReference type="ChEBI" id="CHEBI:57967"/>
        <dbReference type="ChEBI" id="CHEBI:137386"/>
        <dbReference type="ChEBI" id="CHEBI:191199"/>
    </reaction>
    <physiologicalReaction direction="left-to-right" evidence="1">
        <dbReference type="Rhea" id="RHEA:71656"/>
    </physiologicalReaction>
</comment>
<keyword evidence="4" id="KW-1185">Reference proteome</keyword>
<dbReference type="PANTHER" id="PTHR12521:SF0">
    <property type="entry name" value="ADP-RIBOSE GLYCOHYDROLASE OARD1"/>
    <property type="match status" value="1"/>
</dbReference>
<dbReference type="PANTHER" id="PTHR12521">
    <property type="entry name" value="PROTEIN C6ORF130"/>
    <property type="match status" value="1"/>
</dbReference>
<dbReference type="InterPro" id="IPR050892">
    <property type="entry name" value="ADP-ribose_metab_enzymes"/>
</dbReference>
<dbReference type="InterPro" id="IPR002589">
    <property type="entry name" value="Macro_dom"/>
</dbReference>
<dbReference type="SUPFAM" id="SSF52949">
    <property type="entry name" value="Macro domain-like"/>
    <property type="match status" value="1"/>
</dbReference>
<dbReference type="AlphaFoldDB" id="A0A1X7L298"/>
<dbReference type="STRING" id="561720.SAMN06275492_1434"/>
<dbReference type="GO" id="GO:0140291">
    <property type="term" value="P:peptidyl-glutamate ADP-deribosylation"/>
    <property type="evidence" value="ECO:0007669"/>
    <property type="project" value="TreeGrafter"/>
</dbReference>
<dbReference type="InterPro" id="IPR043472">
    <property type="entry name" value="Macro_dom-like"/>
</dbReference>
<sequence length="348" mass="39125">MIEYKSGDILSEDVEALVNTVNCVGVMGRGIALQFKKAYPDNFKIYKKACDEKRVEPGKMTVYETGLLTNPKLIINFPTKRHWRNSSTINDIEIGLKALIELVKNQGIKSIAIPPLGCGLGGLEWSDVKPRILAAFQDLEKVHVVIYEPLELNDAVKTVRSKEPQMTAGRAALIGLMDRYLNGFMDPFISLLEIHKLMYFLQEAGEPLRLRYRKAWYGPYADNLRHVLNVIEGHLVSGYLDGGDTPEKQINILPGAVEKAKSYLEDTPATANRFDRVSELVNGFESPFGMELLASVHWVVTQEKALDKDQIVDAIYSWSDHKKQFSSRQIGIAFDVLAEKGWFPNLPA</sequence>
<dbReference type="Pfam" id="PF01661">
    <property type="entry name" value="Macro"/>
    <property type="match status" value="1"/>
</dbReference>
<dbReference type="RefSeq" id="WP_085545522.1">
    <property type="nucleotide sequence ID" value="NZ_FXBB01000043.1"/>
</dbReference>
<evidence type="ECO:0000259" key="2">
    <source>
        <dbReference type="PROSITE" id="PS51154"/>
    </source>
</evidence>
<dbReference type="Gene3D" id="3.40.220.10">
    <property type="entry name" value="Leucine Aminopeptidase, subunit E, domain 1"/>
    <property type="match status" value="1"/>
</dbReference>
<reference evidence="4" key="1">
    <citation type="submission" date="2017-04" db="EMBL/GenBank/DDBJ databases">
        <authorList>
            <person name="Varghese N."/>
            <person name="Submissions S."/>
        </authorList>
    </citation>
    <scope>NUCLEOTIDE SEQUENCE [LARGE SCALE GENOMIC DNA]</scope>
    <source>
        <strain evidence="4">USBA 82</strain>
    </source>
</reference>
<dbReference type="PROSITE" id="PS51154">
    <property type="entry name" value="MACRO"/>
    <property type="match status" value="1"/>
</dbReference>
<evidence type="ECO:0000313" key="3">
    <source>
        <dbReference type="EMBL" id="SMG47815.1"/>
    </source>
</evidence>
<dbReference type="Proteomes" id="UP000193355">
    <property type="component" value="Unassembled WGS sequence"/>
</dbReference>
<evidence type="ECO:0000256" key="1">
    <source>
        <dbReference type="ARBA" id="ARBA00035885"/>
    </source>
</evidence>
<dbReference type="SMART" id="SM00506">
    <property type="entry name" value="A1pp"/>
    <property type="match status" value="1"/>
</dbReference>
<organism evidence="3 4">
    <name type="scientific">Dethiosulfovibrio salsuginis</name>
    <dbReference type="NCBI Taxonomy" id="561720"/>
    <lineage>
        <taxon>Bacteria</taxon>
        <taxon>Thermotogati</taxon>
        <taxon>Synergistota</taxon>
        <taxon>Synergistia</taxon>
        <taxon>Synergistales</taxon>
        <taxon>Dethiosulfovibrionaceae</taxon>
        <taxon>Dethiosulfovibrio</taxon>
    </lineage>
</organism>
<evidence type="ECO:0000313" key="4">
    <source>
        <dbReference type="Proteomes" id="UP000193355"/>
    </source>
</evidence>
<gene>
    <name evidence="3" type="ORF">SAMN06275492_1434</name>
</gene>
<accession>A0A1X7L298</accession>
<dbReference type="CDD" id="cd02901">
    <property type="entry name" value="Macro_Poa1p-like"/>
    <property type="match status" value="1"/>
</dbReference>
<proteinExistence type="predicted"/>
<protein>
    <submittedName>
        <fullName evidence="3">O-acetyl-ADP-ribose deacetylase (Regulator of RNase III), contains Macro domain</fullName>
    </submittedName>
</protein>
<dbReference type="OrthoDB" id="9780211at2"/>